<dbReference type="OrthoDB" id="5360192at2"/>
<keyword evidence="1" id="KW-1133">Transmembrane helix</keyword>
<feature type="transmembrane region" description="Helical" evidence="1">
    <location>
        <begin position="31"/>
        <end position="52"/>
    </location>
</feature>
<dbReference type="STRING" id="390640.SAMN04488034_101495"/>
<evidence type="ECO:0000256" key="1">
    <source>
        <dbReference type="SAM" id="Phobius"/>
    </source>
</evidence>
<protein>
    <recommendedName>
        <fullName evidence="4">DUF2809 domain-containing protein</fullName>
    </recommendedName>
</protein>
<feature type="transmembrane region" description="Helical" evidence="1">
    <location>
        <begin position="7"/>
        <end position="25"/>
    </location>
</feature>
<keyword evidence="1" id="KW-0472">Membrane</keyword>
<proteinExistence type="predicted"/>
<dbReference type="Proteomes" id="UP000199448">
    <property type="component" value="Unassembled WGS sequence"/>
</dbReference>
<keyword evidence="3" id="KW-1185">Reference proteome</keyword>
<evidence type="ECO:0000313" key="3">
    <source>
        <dbReference type="Proteomes" id="UP000199448"/>
    </source>
</evidence>
<gene>
    <name evidence="2" type="ORF">SAMN04488034_101495</name>
</gene>
<evidence type="ECO:0000313" key="2">
    <source>
        <dbReference type="EMBL" id="SEE42371.1"/>
    </source>
</evidence>
<dbReference type="AlphaFoldDB" id="A0A1H5IR70"/>
<feature type="transmembrane region" description="Helical" evidence="1">
    <location>
        <begin position="59"/>
        <end position="76"/>
    </location>
</feature>
<dbReference type="Pfam" id="PF10990">
    <property type="entry name" value="DUF2809"/>
    <property type="match status" value="1"/>
</dbReference>
<dbReference type="InterPro" id="IPR021257">
    <property type="entry name" value="DUF2809"/>
</dbReference>
<sequence>MLRFQKTYFFIALLLFLSLVFIAMYVRDSFIRPYGGDLLVVIFLYCLIRIFFRIPVKKAVFGVLLFAFFIEGLQYLELIRRLELENNAVAVAVLGSHFEWLDLLLYSVGAILIFGFENIKKPNS</sequence>
<accession>A0A1H5IR70</accession>
<name>A0A1H5IR70_9FLAO</name>
<feature type="transmembrane region" description="Helical" evidence="1">
    <location>
        <begin position="88"/>
        <end position="116"/>
    </location>
</feature>
<dbReference type="RefSeq" id="WP_093111376.1">
    <property type="nucleotide sequence ID" value="NZ_FNGG01000001.1"/>
</dbReference>
<reference evidence="2 3" key="1">
    <citation type="submission" date="2016-10" db="EMBL/GenBank/DDBJ databases">
        <authorList>
            <person name="de Groot N.N."/>
        </authorList>
    </citation>
    <scope>NUCLEOTIDE SEQUENCE [LARGE SCALE GENOMIC DNA]</scope>
    <source>
        <strain evidence="2 3">DSM 23553</strain>
    </source>
</reference>
<keyword evidence="1" id="KW-0812">Transmembrane</keyword>
<dbReference type="EMBL" id="FNUG01000001">
    <property type="protein sequence ID" value="SEE42371.1"/>
    <property type="molecule type" value="Genomic_DNA"/>
</dbReference>
<organism evidence="2 3">
    <name type="scientific">Salinimicrobium catena</name>
    <dbReference type="NCBI Taxonomy" id="390640"/>
    <lineage>
        <taxon>Bacteria</taxon>
        <taxon>Pseudomonadati</taxon>
        <taxon>Bacteroidota</taxon>
        <taxon>Flavobacteriia</taxon>
        <taxon>Flavobacteriales</taxon>
        <taxon>Flavobacteriaceae</taxon>
        <taxon>Salinimicrobium</taxon>
    </lineage>
</organism>
<evidence type="ECO:0008006" key="4">
    <source>
        <dbReference type="Google" id="ProtNLM"/>
    </source>
</evidence>